<dbReference type="eggNOG" id="KOG2280">
    <property type="taxonomic scope" value="Eukaryota"/>
</dbReference>
<dbReference type="Proteomes" id="UP000000709">
    <property type="component" value="Unassembled WGS sequence"/>
</dbReference>
<dbReference type="HOGENOM" id="CLU_008909_1_0_1"/>
<feature type="domain" description="Vps16 C-terminal" evidence="3">
    <location>
        <begin position="562"/>
        <end position="642"/>
    </location>
</feature>
<dbReference type="EMBL" id="GL996499">
    <property type="protein sequence ID" value="EGW35023.1"/>
    <property type="molecule type" value="Genomic_DNA"/>
</dbReference>
<comment type="function">
    <text evidence="2">Essential for vacuolar protein sorting. Required for vacuole biogenesis, stability and to maintain vacuole morphology.</text>
</comment>
<dbReference type="InterPro" id="IPR038132">
    <property type="entry name" value="Vps16_C_sf"/>
</dbReference>
<dbReference type="PANTHER" id="PTHR12811:SF0">
    <property type="entry name" value="VACUOLAR PROTEIN SORTING-ASSOCIATED PROTEIN 16 HOMOLOG"/>
    <property type="match status" value="1"/>
</dbReference>
<evidence type="ECO:0000313" key="6">
    <source>
        <dbReference type="Proteomes" id="UP000000709"/>
    </source>
</evidence>
<sequence length="923" mass="106477">MPSNPSFNWSKLQNVYYNIRTCYDSLNWTIDNLYYNYIVALSPNATLVAIASKFVPHPNLIEVYSASGAKIWSIVFNSSLEEYIHSFHFRGEDLVVILNNGVYRYYNDFMGNFNEYSYLKHLTPMDNVGSYKNGERSKPTLITNLENNETEEIHKILEVQVWNSYLVIRMDVKFIICDLNTFTNFEIPLELPDITTFKFQPVDKEEALIIHAPCKQTIMTLKIDIGLTTYEVIDQELTDGPFTDISISSNGQLIALFNRIMKKIFVINNKFDQVLMEYDTINESSIPYQIEWCGNDAIVLSFKDEVKLIGPGQQSISFFYDIEDESEFDLDMLLKDTAKEELSFTIPILQSSIDGLRIITTNKVQFLSRVSETSVQMYQVGSAHPSSILVDCIDKFASNASKADANISILRNDGTLLEAMTECLKVALDEFDHVWQKRALRAVSFGKIYYDDYYDSDEYLSVLNSIQVLNQIRSPEIGLFLTYDQIKNLGWKLIVQMLLKRNQHYLTLKVIERLKLDNLKELVYIHWCCYKIKKDLDTSDVELFKIITEKLVSLSSKRINYISVEQISEVAHEEGRNTLCKFLVSLEPSVSKKIQQLLQFEEVESALIKSFQCGDYDLSKLILLYLQDSLSISQFFRVLNQNESVIQDDGEKELQDLNVKISSNTMNVTGELIGHMWIEAIGKYSPSLLERYYKQEGKNNELNSLKLKSLESRTPDNSEEYYETVKSTLHKSMNRSLNKRSMKALQKELSILELQKKLGETYMTNFYSEKSITAILTRLIKMNQLKPASKIMHDFSVSQEKYWYLALKTYSESKEFDRLYEFAFGSLDATTAKSPIGFEPFVETGFKCGAPKAHISAYIRNSQKYKYADKAQHFARNEDYESAGLEAFRMKDVELLRNILASIPSSNQQGIKVIKEYIENLGY</sequence>
<dbReference type="Pfam" id="PF04841">
    <property type="entry name" value="Vps16_N"/>
    <property type="match status" value="2"/>
</dbReference>
<dbReference type="AlphaFoldDB" id="G3AFN4"/>
<keyword evidence="2" id="KW-0813">Transport</keyword>
<gene>
    <name evidence="5" type="ORF">SPAPADRAFT_132606</name>
</gene>
<dbReference type="OrthoDB" id="1792at2759"/>
<proteinExistence type="inferred from homology"/>
<dbReference type="GO" id="GO:0003779">
    <property type="term" value="F:actin binding"/>
    <property type="evidence" value="ECO:0007669"/>
    <property type="project" value="TreeGrafter"/>
</dbReference>
<protein>
    <recommendedName>
        <fullName evidence="2">Probable vacuolar protein sorting-associated protein 16 homolog</fullName>
    </recommendedName>
</protein>
<keyword evidence="6" id="KW-1185">Reference proteome</keyword>
<name>G3AFN4_SPAPN</name>
<evidence type="ECO:0000259" key="4">
    <source>
        <dbReference type="Pfam" id="PF04841"/>
    </source>
</evidence>
<dbReference type="GO" id="GO:0005768">
    <property type="term" value="C:endosome"/>
    <property type="evidence" value="ECO:0007669"/>
    <property type="project" value="UniProtKB-ARBA"/>
</dbReference>
<dbReference type="InterPro" id="IPR006926">
    <property type="entry name" value="Vps16_N"/>
</dbReference>
<evidence type="ECO:0000256" key="1">
    <source>
        <dbReference type="ARBA" id="ARBA00009250"/>
    </source>
</evidence>
<dbReference type="InterPro" id="IPR006925">
    <property type="entry name" value="Vps16_C"/>
</dbReference>
<dbReference type="OMA" id="WCGDDCL"/>
<feature type="domain" description="Vps16 N-terminal" evidence="4">
    <location>
        <begin position="5"/>
        <end position="119"/>
    </location>
</feature>
<dbReference type="Gene3D" id="1.10.150.780">
    <property type="entry name" value="Vps16, C-terminal region"/>
    <property type="match status" value="1"/>
</dbReference>
<dbReference type="GO" id="GO:0006886">
    <property type="term" value="P:intracellular protein transport"/>
    <property type="evidence" value="ECO:0007669"/>
    <property type="project" value="InterPro"/>
</dbReference>
<dbReference type="FunCoup" id="G3AFN4">
    <property type="interactions" value="1083"/>
</dbReference>
<evidence type="ECO:0000313" key="5">
    <source>
        <dbReference type="EMBL" id="EGW35023.1"/>
    </source>
</evidence>
<evidence type="ECO:0000256" key="2">
    <source>
        <dbReference type="PIRNR" id="PIRNR007949"/>
    </source>
</evidence>
<evidence type="ECO:0000259" key="3">
    <source>
        <dbReference type="Pfam" id="PF04840"/>
    </source>
</evidence>
<organism evidence="6">
    <name type="scientific">Spathaspora passalidarum (strain NRRL Y-27907 / 11-Y1)</name>
    <dbReference type="NCBI Taxonomy" id="619300"/>
    <lineage>
        <taxon>Eukaryota</taxon>
        <taxon>Fungi</taxon>
        <taxon>Dikarya</taxon>
        <taxon>Ascomycota</taxon>
        <taxon>Saccharomycotina</taxon>
        <taxon>Pichiomycetes</taxon>
        <taxon>Debaryomycetaceae</taxon>
        <taxon>Spathaspora</taxon>
    </lineage>
</organism>
<dbReference type="InterPro" id="IPR016534">
    <property type="entry name" value="VPS16"/>
</dbReference>
<dbReference type="GeneID" id="18869672"/>
<dbReference type="RefSeq" id="XP_007372435.1">
    <property type="nucleotide sequence ID" value="XM_007372373.1"/>
</dbReference>
<dbReference type="GO" id="GO:0016197">
    <property type="term" value="P:endosomal transport"/>
    <property type="evidence" value="ECO:0007669"/>
    <property type="project" value="TreeGrafter"/>
</dbReference>
<feature type="domain" description="Vps16 C-terminal" evidence="3">
    <location>
        <begin position="688"/>
        <end position="911"/>
    </location>
</feature>
<dbReference type="STRING" id="619300.G3AFN4"/>
<dbReference type="GO" id="GO:0030897">
    <property type="term" value="C:HOPS complex"/>
    <property type="evidence" value="ECO:0007669"/>
    <property type="project" value="TreeGrafter"/>
</dbReference>
<keyword evidence="2" id="KW-0653">Protein transport</keyword>
<dbReference type="Pfam" id="PF04840">
    <property type="entry name" value="Vps16_C"/>
    <property type="match status" value="2"/>
</dbReference>
<dbReference type="KEGG" id="spaa:SPAPADRAFT_132606"/>
<dbReference type="PANTHER" id="PTHR12811">
    <property type="entry name" value="VACUOLAR PROTEIN SORTING VPS16"/>
    <property type="match status" value="1"/>
</dbReference>
<dbReference type="InParanoid" id="G3AFN4"/>
<reference evidence="5 6" key="1">
    <citation type="journal article" date="2011" name="Proc. Natl. Acad. Sci. U.S.A.">
        <title>Comparative genomics of xylose-fermenting fungi for enhanced biofuel production.</title>
        <authorList>
            <person name="Wohlbach D.J."/>
            <person name="Kuo A."/>
            <person name="Sato T.K."/>
            <person name="Potts K.M."/>
            <person name="Salamov A.A."/>
            <person name="LaButti K.M."/>
            <person name="Sun H."/>
            <person name="Clum A."/>
            <person name="Pangilinan J.L."/>
            <person name="Lindquist E.A."/>
            <person name="Lucas S."/>
            <person name="Lapidus A."/>
            <person name="Jin M."/>
            <person name="Gunawan C."/>
            <person name="Balan V."/>
            <person name="Dale B.E."/>
            <person name="Jeffries T.W."/>
            <person name="Zinkel R."/>
            <person name="Barry K.W."/>
            <person name="Grigoriev I.V."/>
            <person name="Gasch A.P."/>
        </authorList>
    </citation>
    <scope>NUCLEOTIDE SEQUENCE [LARGE SCALE GENOMIC DNA]</scope>
    <source>
        <strain evidence="6">NRRL Y-27907 / 11-Y1</strain>
    </source>
</reference>
<dbReference type="PIRSF" id="PIRSF007949">
    <property type="entry name" value="VPS16"/>
    <property type="match status" value="1"/>
</dbReference>
<dbReference type="GO" id="GO:0042144">
    <property type="term" value="P:vacuole fusion, non-autophagic"/>
    <property type="evidence" value="ECO:0007669"/>
    <property type="project" value="TreeGrafter"/>
</dbReference>
<comment type="similarity">
    <text evidence="1 2">Belongs to the VPS16 family.</text>
</comment>
<feature type="domain" description="Vps16 N-terminal" evidence="4">
    <location>
        <begin position="210"/>
        <end position="459"/>
    </location>
</feature>
<accession>G3AFN4</accession>